<gene>
    <name evidence="1" type="ORF">HK414_26445</name>
</gene>
<protein>
    <submittedName>
        <fullName evidence="1">Uncharacterized protein</fullName>
    </submittedName>
</protein>
<sequence length="132" mass="14953">MLVKVFLGYEAGVANPTATSRAPVYGRLVSERVKGVQYLELWPFDFPLNTRASTQLQPLHCLWKPQVSVFLVTQFAISGMERLPAGSRWRWVAQRWLCEPMTLSSILNELHTAELLKPKEIGASPASRRRTT</sequence>
<organism evidence="1 2">
    <name type="scientific">Ramlibacter terrae</name>
    <dbReference type="NCBI Taxonomy" id="2732511"/>
    <lineage>
        <taxon>Bacteria</taxon>
        <taxon>Pseudomonadati</taxon>
        <taxon>Pseudomonadota</taxon>
        <taxon>Betaproteobacteria</taxon>
        <taxon>Burkholderiales</taxon>
        <taxon>Comamonadaceae</taxon>
        <taxon>Ramlibacter</taxon>
    </lineage>
</organism>
<reference evidence="1 2" key="1">
    <citation type="submission" date="2020-05" db="EMBL/GenBank/DDBJ databases">
        <title>Ramlibacter rhizophilus sp. nov., isolated from rhizosphere soil of national flower Mugunghwa from South Korea.</title>
        <authorList>
            <person name="Zheng-Fei Y."/>
            <person name="Huan T."/>
        </authorList>
    </citation>
    <scope>NUCLEOTIDE SEQUENCE [LARGE SCALE GENOMIC DNA]</scope>
    <source>
        <strain evidence="1 2">H242</strain>
    </source>
</reference>
<reference evidence="1 2" key="2">
    <citation type="submission" date="2020-05" db="EMBL/GenBank/DDBJ databases">
        <authorList>
            <person name="Khan S.A."/>
            <person name="Jeon C.O."/>
            <person name="Chun B.H."/>
        </authorList>
    </citation>
    <scope>NUCLEOTIDE SEQUENCE [LARGE SCALE GENOMIC DNA]</scope>
    <source>
        <strain evidence="1 2">H242</strain>
    </source>
</reference>
<proteinExistence type="predicted"/>
<dbReference type="EMBL" id="CP053418">
    <property type="protein sequence ID" value="QJW85548.1"/>
    <property type="molecule type" value="Genomic_DNA"/>
</dbReference>
<keyword evidence="2" id="KW-1185">Reference proteome</keyword>
<name>A0ABX6P650_9BURK</name>
<evidence type="ECO:0000313" key="2">
    <source>
        <dbReference type="Proteomes" id="UP000500826"/>
    </source>
</evidence>
<accession>A0ABX6P650</accession>
<dbReference type="Proteomes" id="UP000500826">
    <property type="component" value="Chromosome"/>
</dbReference>
<evidence type="ECO:0000313" key="1">
    <source>
        <dbReference type="EMBL" id="QJW85548.1"/>
    </source>
</evidence>